<keyword evidence="3" id="KW-0804">Transcription</keyword>
<evidence type="ECO:0000256" key="2">
    <source>
        <dbReference type="ARBA" id="ARBA00023125"/>
    </source>
</evidence>
<dbReference type="InterPro" id="IPR051011">
    <property type="entry name" value="Metal_resp_trans_reg"/>
</dbReference>
<dbReference type="InterPro" id="IPR001845">
    <property type="entry name" value="HTH_ArsR_DNA-bd_dom"/>
</dbReference>
<dbReference type="AlphaFoldDB" id="A0A7K1KZS0"/>
<evidence type="ECO:0000313" key="6">
    <source>
        <dbReference type="Proteomes" id="UP000432015"/>
    </source>
</evidence>
<dbReference type="EMBL" id="WOFH01000004">
    <property type="protein sequence ID" value="MUN37691.1"/>
    <property type="molecule type" value="Genomic_DNA"/>
</dbReference>
<dbReference type="InterPro" id="IPR011991">
    <property type="entry name" value="ArsR-like_HTH"/>
</dbReference>
<dbReference type="PANTHER" id="PTHR43132:SF8">
    <property type="entry name" value="HTH-TYPE TRANSCRIPTIONAL REGULATOR KMTR"/>
    <property type="match status" value="1"/>
</dbReference>
<dbReference type="InterPro" id="IPR036388">
    <property type="entry name" value="WH-like_DNA-bd_sf"/>
</dbReference>
<accession>A0A7K1KZS0</accession>
<evidence type="ECO:0000256" key="1">
    <source>
        <dbReference type="ARBA" id="ARBA00023015"/>
    </source>
</evidence>
<dbReference type="GO" id="GO:0003677">
    <property type="term" value="F:DNA binding"/>
    <property type="evidence" value="ECO:0007669"/>
    <property type="project" value="UniProtKB-KW"/>
</dbReference>
<evidence type="ECO:0000313" key="5">
    <source>
        <dbReference type="EMBL" id="MUN37691.1"/>
    </source>
</evidence>
<keyword evidence="1" id="KW-0805">Transcription regulation</keyword>
<keyword evidence="6" id="KW-1185">Reference proteome</keyword>
<name>A0A7K1KZS0_9ACTN</name>
<comment type="caution">
    <text evidence="5">The sequence shown here is derived from an EMBL/GenBank/DDBJ whole genome shotgun (WGS) entry which is preliminary data.</text>
</comment>
<dbReference type="GO" id="GO:0003700">
    <property type="term" value="F:DNA-binding transcription factor activity"/>
    <property type="evidence" value="ECO:0007669"/>
    <property type="project" value="InterPro"/>
</dbReference>
<evidence type="ECO:0000256" key="3">
    <source>
        <dbReference type="ARBA" id="ARBA00023163"/>
    </source>
</evidence>
<keyword evidence="2" id="KW-0238">DNA-binding</keyword>
<dbReference type="SUPFAM" id="SSF46785">
    <property type="entry name" value="Winged helix' DNA-binding domain"/>
    <property type="match status" value="1"/>
</dbReference>
<organism evidence="5 6">
    <name type="scientific">Actinomadura litoris</name>
    <dbReference type="NCBI Taxonomy" id="2678616"/>
    <lineage>
        <taxon>Bacteria</taxon>
        <taxon>Bacillati</taxon>
        <taxon>Actinomycetota</taxon>
        <taxon>Actinomycetes</taxon>
        <taxon>Streptosporangiales</taxon>
        <taxon>Thermomonosporaceae</taxon>
        <taxon>Actinomadura</taxon>
    </lineage>
</organism>
<sequence length="319" mass="33613">MLRLKVNIDDVARMRFARAPAPLMEVYAGVRVWKATRRAGRVGAGARRAIDRFPSSARPLLDLIPSTGPGPAFVAPIEPDLPAALGDVRDALARGAARELEPVLRDGRDSEWLRALTAGRPGAADRLVRALESCFVACLLPHWSGVLAAFDAEAARFGETLLHHGAASAIDRLSPLVRWRGGAVEVRGAADAEITPGGGGLVLLPLAFWDGDPLVRGLSDGTVLVAYAAPETRPKPSARVGGDDEDALAGLVGQTRAGILRALPEPCGTSELAVRIGMSVSVTSEHAKILRRAGLITSVRHGRHVRHALTSLGRTIAAP</sequence>
<dbReference type="Pfam" id="PF12840">
    <property type="entry name" value="HTH_20"/>
    <property type="match status" value="1"/>
</dbReference>
<evidence type="ECO:0000259" key="4">
    <source>
        <dbReference type="SMART" id="SM00418"/>
    </source>
</evidence>
<dbReference type="Gene3D" id="1.10.10.10">
    <property type="entry name" value="Winged helix-like DNA-binding domain superfamily/Winged helix DNA-binding domain"/>
    <property type="match status" value="1"/>
</dbReference>
<dbReference type="SMART" id="SM00418">
    <property type="entry name" value="HTH_ARSR"/>
    <property type="match status" value="1"/>
</dbReference>
<feature type="domain" description="HTH arsR-type" evidence="4">
    <location>
        <begin position="246"/>
        <end position="318"/>
    </location>
</feature>
<dbReference type="PANTHER" id="PTHR43132">
    <property type="entry name" value="ARSENICAL RESISTANCE OPERON REPRESSOR ARSR-RELATED"/>
    <property type="match status" value="1"/>
</dbReference>
<dbReference type="RefSeq" id="WP_156216792.1">
    <property type="nucleotide sequence ID" value="NZ_WOFH01000004.1"/>
</dbReference>
<dbReference type="CDD" id="cd00090">
    <property type="entry name" value="HTH_ARSR"/>
    <property type="match status" value="1"/>
</dbReference>
<dbReference type="InterPro" id="IPR036390">
    <property type="entry name" value="WH_DNA-bd_sf"/>
</dbReference>
<gene>
    <name evidence="5" type="ORF">GNZ18_13890</name>
</gene>
<reference evidence="5 6" key="1">
    <citation type="submission" date="2019-11" db="EMBL/GenBank/DDBJ databases">
        <authorList>
            <person name="Cao P."/>
        </authorList>
    </citation>
    <scope>NUCLEOTIDE SEQUENCE [LARGE SCALE GENOMIC DNA]</scope>
    <source>
        <strain evidence="5 6">NEAU-AAG5</strain>
    </source>
</reference>
<protein>
    <submittedName>
        <fullName evidence="5">Helix-turn-helix domain-containing protein</fullName>
    </submittedName>
</protein>
<dbReference type="Proteomes" id="UP000432015">
    <property type="component" value="Unassembled WGS sequence"/>
</dbReference>
<proteinExistence type="predicted"/>